<sequence length="284" mass="31121">METNYLQTFVLVAETGSMAEAARRLNLSATSVAQQLKVLEREFGAALLARAGRTVQLTPAGYDVLARAREVLRSMQELRDVARSGAPAQIIRLGSIHTALHSIVPGLLMRLVERQPQIQVHIAQDTSTKLYDAVQQGDVDAALCVHPHFTLPKTIGWRTLRREPLVVLAPARMAKQDPHELLRRGPLIRYGRTEWGGQSAERYLRSVGISPSERVELTSLTAIAMMVDRGLGVSLIPDADPPLPAGLKVAKIALPQEFESRTLGLLWLRSSAKAGLVKLLLEAL</sequence>
<dbReference type="InterPro" id="IPR036388">
    <property type="entry name" value="WH-like_DNA-bd_sf"/>
</dbReference>
<feature type="domain" description="HTH lysR-type" evidence="5">
    <location>
        <begin position="1"/>
        <end position="58"/>
    </location>
</feature>
<keyword evidence="4" id="KW-0804">Transcription</keyword>
<organism evidence="6 7">
    <name type="scientific">Variovorax rhizosphaerae</name>
    <dbReference type="NCBI Taxonomy" id="1836200"/>
    <lineage>
        <taxon>Bacteria</taxon>
        <taxon>Pseudomonadati</taxon>
        <taxon>Pseudomonadota</taxon>
        <taxon>Betaproteobacteria</taxon>
        <taxon>Burkholderiales</taxon>
        <taxon>Comamonadaceae</taxon>
        <taxon>Variovorax</taxon>
    </lineage>
</organism>
<dbReference type="InterPro" id="IPR000847">
    <property type="entry name" value="LysR_HTH_N"/>
</dbReference>
<evidence type="ECO:0000256" key="3">
    <source>
        <dbReference type="ARBA" id="ARBA00023125"/>
    </source>
</evidence>
<dbReference type="Pfam" id="PF00126">
    <property type="entry name" value="HTH_1"/>
    <property type="match status" value="1"/>
</dbReference>
<dbReference type="Pfam" id="PF03466">
    <property type="entry name" value="LysR_substrate"/>
    <property type="match status" value="1"/>
</dbReference>
<comment type="caution">
    <text evidence="6">The sequence shown here is derived from an EMBL/GenBank/DDBJ whole genome shotgun (WGS) entry which is preliminary data.</text>
</comment>
<dbReference type="InterPro" id="IPR005119">
    <property type="entry name" value="LysR_subst-bd"/>
</dbReference>
<dbReference type="EMBL" id="JBBKZT010000013">
    <property type="protein sequence ID" value="MEJ8850057.1"/>
    <property type="molecule type" value="Genomic_DNA"/>
</dbReference>
<evidence type="ECO:0000313" key="6">
    <source>
        <dbReference type="EMBL" id="MEJ8850057.1"/>
    </source>
</evidence>
<dbReference type="SUPFAM" id="SSF46785">
    <property type="entry name" value="Winged helix' DNA-binding domain"/>
    <property type="match status" value="1"/>
</dbReference>
<comment type="similarity">
    <text evidence="1">Belongs to the LysR transcriptional regulatory family.</text>
</comment>
<evidence type="ECO:0000313" key="7">
    <source>
        <dbReference type="Proteomes" id="UP001385892"/>
    </source>
</evidence>
<evidence type="ECO:0000256" key="2">
    <source>
        <dbReference type="ARBA" id="ARBA00023015"/>
    </source>
</evidence>
<accession>A0ABU8WU68</accession>
<name>A0ABU8WU68_9BURK</name>
<dbReference type="Proteomes" id="UP001385892">
    <property type="component" value="Unassembled WGS sequence"/>
</dbReference>
<protein>
    <submittedName>
        <fullName evidence="6">LysR family transcriptional regulator</fullName>
    </submittedName>
</protein>
<dbReference type="PANTHER" id="PTHR30346">
    <property type="entry name" value="TRANSCRIPTIONAL DUAL REGULATOR HCAR-RELATED"/>
    <property type="match status" value="1"/>
</dbReference>
<dbReference type="RefSeq" id="WP_340345267.1">
    <property type="nucleotide sequence ID" value="NZ_JBBKZT010000013.1"/>
</dbReference>
<evidence type="ECO:0000256" key="4">
    <source>
        <dbReference type="ARBA" id="ARBA00023163"/>
    </source>
</evidence>
<dbReference type="SUPFAM" id="SSF53850">
    <property type="entry name" value="Periplasmic binding protein-like II"/>
    <property type="match status" value="1"/>
</dbReference>
<dbReference type="Gene3D" id="3.40.190.10">
    <property type="entry name" value="Periplasmic binding protein-like II"/>
    <property type="match status" value="2"/>
</dbReference>
<dbReference type="PROSITE" id="PS50931">
    <property type="entry name" value="HTH_LYSR"/>
    <property type="match status" value="1"/>
</dbReference>
<gene>
    <name evidence="6" type="ORF">WKW82_25660</name>
</gene>
<keyword evidence="2" id="KW-0805">Transcription regulation</keyword>
<reference evidence="6 7" key="1">
    <citation type="submission" date="2024-03" db="EMBL/GenBank/DDBJ databases">
        <title>Novel species of the genus Variovorax.</title>
        <authorList>
            <person name="Liu Q."/>
            <person name="Xin Y.-H."/>
        </authorList>
    </citation>
    <scope>NUCLEOTIDE SEQUENCE [LARGE SCALE GENOMIC DNA]</scope>
    <source>
        <strain evidence="6 7">KACC 18900</strain>
    </source>
</reference>
<keyword evidence="3" id="KW-0238">DNA-binding</keyword>
<dbReference type="InterPro" id="IPR036390">
    <property type="entry name" value="WH_DNA-bd_sf"/>
</dbReference>
<dbReference type="PANTHER" id="PTHR30346:SF28">
    <property type="entry name" value="HTH-TYPE TRANSCRIPTIONAL REGULATOR CYNR"/>
    <property type="match status" value="1"/>
</dbReference>
<keyword evidence="7" id="KW-1185">Reference proteome</keyword>
<proteinExistence type="inferred from homology"/>
<evidence type="ECO:0000256" key="1">
    <source>
        <dbReference type="ARBA" id="ARBA00009437"/>
    </source>
</evidence>
<dbReference type="Gene3D" id="1.10.10.10">
    <property type="entry name" value="Winged helix-like DNA-binding domain superfamily/Winged helix DNA-binding domain"/>
    <property type="match status" value="1"/>
</dbReference>
<evidence type="ECO:0000259" key="5">
    <source>
        <dbReference type="PROSITE" id="PS50931"/>
    </source>
</evidence>